<feature type="non-terminal residue" evidence="2">
    <location>
        <position position="656"/>
    </location>
</feature>
<sequence>KNAIEKIDEFRLGQALERGGISPAIFKKQHAELVRTGKLGPGAKPGTLKQRTLPLTFGEALEQGWEPLSWNAVDLISLHAAELADFRYSHVLGELWKMEGRAIPRSAAPTSWRTPQYPAFQGRPFVDSQGLAKMSEPLAVSPEDMKLLENMLGTRPSSFTDAAAYVTSVFKRSKVFLSFFQHGDLTMRSAVRSLSRGELWAIPAASRALAANFIPPLRQRFTAALMREPVVKEMVEEGLQLPRGLDIFKRELRTAMEPDLVVRFPVIGDLPLDRLPPGLRQASKPVQKLLNNTYEYFAGGLFDGAGPQYMAAFGKSVRKELAKAHPELSSRQLSALAAQHTNIMMSNIPEWASVLGPRWRQLARGVMFSVNENEAWLRQMTALAIKGKTPGARGLYLRQWAGYILGLLAFSELVNYAITGELMPKEQMMPLTFKKKNGIYFPTGYNSRFARPRLDGDGPLGRLLGIQGGQIFDENGQPTGDTRHIYLDLLGQADTPFRMLSPEFFVMTRLAPQWATGAQVYKGERFFGEQPIEGFGETAGFAAQQLVEPIGISGFLGEERSRIGGTGAAIQAVGGNVSAEGLRDVLARIRAQVMQEKGLTGAYEMLNDLQRPKVDSDPRVQAVFNEVQKSTAKMAPTPEGQFFDEVEASRGQQETE</sequence>
<protein>
    <submittedName>
        <fullName evidence="2">Uncharacterized protein</fullName>
    </submittedName>
</protein>
<feature type="non-terminal residue" evidence="2">
    <location>
        <position position="1"/>
    </location>
</feature>
<accession>A0A0F9EKX9</accession>
<comment type="caution">
    <text evidence="2">The sequence shown here is derived from an EMBL/GenBank/DDBJ whole genome shotgun (WGS) entry which is preliminary data.</text>
</comment>
<organism evidence="2">
    <name type="scientific">marine sediment metagenome</name>
    <dbReference type="NCBI Taxonomy" id="412755"/>
    <lineage>
        <taxon>unclassified sequences</taxon>
        <taxon>metagenomes</taxon>
        <taxon>ecological metagenomes</taxon>
    </lineage>
</organism>
<evidence type="ECO:0000256" key="1">
    <source>
        <dbReference type="SAM" id="MobiDB-lite"/>
    </source>
</evidence>
<dbReference type="AlphaFoldDB" id="A0A0F9EKX9"/>
<feature type="region of interest" description="Disordered" evidence="1">
    <location>
        <begin position="628"/>
        <end position="656"/>
    </location>
</feature>
<dbReference type="EMBL" id="LAZR01027045">
    <property type="protein sequence ID" value="KKL66931.1"/>
    <property type="molecule type" value="Genomic_DNA"/>
</dbReference>
<gene>
    <name evidence="2" type="ORF">LCGC14_2140050</name>
</gene>
<reference evidence="2" key="1">
    <citation type="journal article" date="2015" name="Nature">
        <title>Complex archaea that bridge the gap between prokaryotes and eukaryotes.</title>
        <authorList>
            <person name="Spang A."/>
            <person name="Saw J.H."/>
            <person name="Jorgensen S.L."/>
            <person name="Zaremba-Niedzwiedzka K."/>
            <person name="Martijn J."/>
            <person name="Lind A.E."/>
            <person name="van Eijk R."/>
            <person name="Schleper C."/>
            <person name="Guy L."/>
            <person name="Ettema T.J."/>
        </authorList>
    </citation>
    <scope>NUCLEOTIDE SEQUENCE</scope>
</reference>
<proteinExistence type="predicted"/>
<evidence type="ECO:0000313" key="2">
    <source>
        <dbReference type="EMBL" id="KKL66931.1"/>
    </source>
</evidence>
<name>A0A0F9EKX9_9ZZZZ</name>